<dbReference type="CDD" id="cd00211">
    <property type="entry name" value="PTS_IIA_fru"/>
    <property type="match status" value="1"/>
</dbReference>
<evidence type="ECO:0000259" key="1">
    <source>
        <dbReference type="PROSITE" id="PS51094"/>
    </source>
</evidence>
<dbReference type="PANTHER" id="PTHR47738">
    <property type="entry name" value="PTS SYSTEM FRUCTOSE-LIKE EIIA COMPONENT-RELATED"/>
    <property type="match status" value="1"/>
</dbReference>
<dbReference type="SUPFAM" id="SSF55804">
    <property type="entry name" value="Phoshotransferase/anion transport protein"/>
    <property type="match status" value="1"/>
</dbReference>
<dbReference type="AlphaFoldDB" id="A0A410QH69"/>
<organism evidence="2 3">
    <name type="scientific">Acidilutibacter cellobiosedens</name>
    <dbReference type="NCBI Taxonomy" id="2507161"/>
    <lineage>
        <taxon>Bacteria</taxon>
        <taxon>Bacillati</taxon>
        <taxon>Bacillota</taxon>
        <taxon>Tissierellia</taxon>
        <taxon>Tissierellales</taxon>
        <taxon>Acidilutibacteraceae</taxon>
        <taxon>Acidilutibacter</taxon>
    </lineage>
</organism>
<dbReference type="Gene3D" id="3.40.930.10">
    <property type="entry name" value="Mannitol-specific EII, Chain A"/>
    <property type="match status" value="1"/>
</dbReference>
<dbReference type="EMBL" id="CP035282">
    <property type="protein sequence ID" value="QAT63340.1"/>
    <property type="molecule type" value="Genomic_DNA"/>
</dbReference>
<gene>
    <name evidence="2" type="ORF">EQM13_00695</name>
</gene>
<dbReference type="InterPro" id="IPR051541">
    <property type="entry name" value="PTS_SugarTrans_NitroReg"/>
</dbReference>
<dbReference type="Proteomes" id="UP000287969">
    <property type="component" value="Chromosome"/>
</dbReference>
<dbReference type="PANTHER" id="PTHR47738:SF3">
    <property type="entry name" value="PHOSPHOTRANSFERASE SYSTEM MANNITOL_FRUCTOSE-SPECIFIC IIA DOMAIN CONTAINING PROTEIN"/>
    <property type="match status" value="1"/>
</dbReference>
<evidence type="ECO:0000313" key="3">
    <source>
        <dbReference type="Proteomes" id="UP000287969"/>
    </source>
</evidence>
<dbReference type="InterPro" id="IPR016152">
    <property type="entry name" value="PTrfase/Anion_transptr"/>
</dbReference>
<proteinExistence type="predicted"/>
<dbReference type="InterPro" id="IPR002178">
    <property type="entry name" value="PTS_EIIA_type-2_dom"/>
</dbReference>
<dbReference type="KEGG" id="spoa:EQM13_00695"/>
<accession>A0A410QH69</accession>
<name>A0A410QH69_9FIRM</name>
<reference evidence="3" key="1">
    <citation type="submission" date="2019-01" db="EMBL/GenBank/DDBJ databases">
        <title>Draft genomes of a novel of Sporanaerobacter strains.</title>
        <authorList>
            <person name="Ma S."/>
        </authorList>
    </citation>
    <scope>NUCLEOTIDE SEQUENCE [LARGE SCALE GENOMIC DNA]</scope>
    <source>
        <strain evidence="3">NJN-17</strain>
    </source>
</reference>
<dbReference type="OrthoDB" id="370976at2"/>
<dbReference type="Pfam" id="PF00359">
    <property type="entry name" value="PTS_EIIA_2"/>
    <property type="match status" value="1"/>
</dbReference>
<keyword evidence="3" id="KW-1185">Reference proteome</keyword>
<keyword evidence="2" id="KW-0813">Transport</keyword>
<protein>
    <submittedName>
        <fullName evidence="2">PTS sugar transporter subunit IIA</fullName>
    </submittedName>
</protein>
<keyword evidence="2" id="KW-0762">Sugar transport</keyword>
<feature type="domain" description="PTS EIIA type-2" evidence="1">
    <location>
        <begin position="1"/>
        <end position="147"/>
    </location>
</feature>
<sequence>MIKKELIYLDTKAKNKEELLSKLSDILYEKGYVKESFKQAIIDREKIYPTGLPTLGAKVALPHTDTEHVIKPAILVSTLEKPVKFIEMGNGTTVLDVEMVFMLAVKNPSHQVKVLQKLINMFEKEDVLTSLKKCKDTNCIYNTLKREIN</sequence>
<evidence type="ECO:0000313" key="2">
    <source>
        <dbReference type="EMBL" id="QAT63340.1"/>
    </source>
</evidence>
<dbReference type="PROSITE" id="PS51094">
    <property type="entry name" value="PTS_EIIA_TYPE_2"/>
    <property type="match status" value="1"/>
</dbReference>